<evidence type="ECO:0000256" key="1">
    <source>
        <dbReference type="ARBA" id="ARBA00000085"/>
    </source>
</evidence>
<comment type="catalytic activity">
    <reaction evidence="1">
        <text>ATP + protein L-histidine = ADP + protein N-phospho-L-histidine.</text>
        <dbReference type="EC" id="2.7.13.3"/>
    </reaction>
</comment>
<dbReference type="SMART" id="SM00448">
    <property type="entry name" value="REC"/>
    <property type="match status" value="1"/>
</dbReference>
<dbReference type="STRING" id="349521.HCH_06700"/>
<sequence>MVKRIRSILGVVLAAATVILAIAVTATIVTLREGALEVRVAKDDLYWSIHQIEVEVMNMLIIAHALQHGDHLPEDLDIRYSVLLSRTDLFKKGEFREAISVLPKTQALMTSVTYQIEALSPLFDNAVNDPDPILPELIDKLDETRRIAHELTLIAHQEQVTLRVAKRDELANIFFYAEVLLSVLAVTVLIGFISLYWLMYLAKQAKVEADFHRRRAEANSDAKSRFLSNMSHELRTPLNAVMGFAQLMQMESRNLSREQMQNIDEIYKASEHLLSLINDIMDLSKIESGQLSISIEPCSVQSLVNESVSMIRSMAMMNNISVYEPEVRLDYLIKVDRTRMVQVLTNFLTNAIKYNRKGGWVKVELEHESRSGMLCLSVADNGIGIHKKDHHKVFKPFERLAQDMAIEGTGIGLALSQQLVLLMNGQIGFKSKEGQGSLFWVKFPILDVVKAQDRSAIKAVSPRPPDLEVLAAPKATVLYIEDNYSNIRLMESLFASMRNIQLLTTNNGEQGIAMARTYRPQLVLLDLNLPTTSGLDVCSRFQEDPELADIPIVAVTANVNGSQEASRLGLKFQEFILKPIDVEVMKSTIFKYLGRPQPH</sequence>
<feature type="domain" description="Response regulatory" evidence="9">
    <location>
        <begin position="476"/>
        <end position="593"/>
    </location>
</feature>
<dbReference type="AlphaFoldDB" id="Q2S7P6"/>
<organism evidence="10 11">
    <name type="scientific">Hahella chejuensis (strain KCTC 2396)</name>
    <dbReference type="NCBI Taxonomy" id="349521"/>
    <lineage>
        <taxon>Bacteria</taxon>
        <taxon>Pseudomonadati</taxon>
        <taxon>Pseudomonadota</taxon>
        <taxon>Gammaproteobacteria</taxon>
        <taxon>Oceanospirillales</taxon>
        <taxon>Hahellaceae</taxon>
        <taxon>Hahella</taxon>
    </lineage>
</organism>
<keyword evidence="11" id="KW-1185">Reference proteome</keyword>
<dbReference type="SUPFAM" id="SSF55874">
    <property type="entry name" value="ATPase domain of HSP90 chaperone/DNA topoisomerase II/histidine kinase"/>
    <property type="match status" value="1"/>
</dbReference>
<dbReference type="Pfam" id="PF00512">
    <property type="entry name" value="HisKA"/>
    <property type="match status" value="1"/>
</dbReference>
<evidence type="ECO:0000259" key="8">
    <source>
        <dbReference type="PROSITE" id="PS50109"/>
    </source>
</evidence>
<dbReference type="SMART" id="SM00387">
    <property type="entry name" value="HATPase_c"/>
    <property type="match status" value="1"/>
</dbReference>
<accession>Q2S7P6</accession>
<feature type="domain" description="Histidine kinase" evidence="8">
    <location>
        <begin position="229"/>
        <end position="447"/>
    </location>
</feature>
<dbReference type="RefSeq" id="WP_011400380.1">
    <property type="nucleotide sequence ID" value="NC_007645.1"/>
</dbReference>
<dbReference type="Gene3D" id="3.40.50.2300">
    <property type="match status" value="1"/>
</dbReference>
<dbReference type="EMBL" id="CP000155">
    <property type="protein sequence ID" value="ABC33328.1"/>
    <property type="molecule type" value="Genomic_DNA"/>
</dbReference>
<dbReference type="InterPro" id="IPR001789">
    <property type="entry name" value="Sig_transdc_resp-reg_receiver"/>
</dbReference>
<keyword evidence="7" id="KW-1133">Transmembrane helix</keyword>
<dbReference type="SUPFAM" id="SSF47384">
    <property type="entry name" value="Homodimeric domain of signal transducing histidine kinase"/>
    <property type="match status" value="1"/>
</dbReference>
<dbReference type="SUPFAM" id="SSF52172">
    <property type="entry name" value="CheY-like"/>
    <property type="match status" value="1"/>
</dbReference>
<dbReference type="GO" id="GO:0000155">
    <property type="term" value="F:phosphorelay sensor kinase activity"/>
    <property type="evidence" value="ECO:0007669"/>
    <property type="project" value="InterPro"/>
</dbReference>
<keyword evidence="7" id="KW-0472">Membrane</keyword>
<protein>
    <recommendedName>
        <fullName evidence="2">histidine kinase</fullName>
        <ecNumber evidence="2">2.7.13.3</ecNumber>
    </recommendedName>
</protein>
<evidence type="ECO:0000313" key="10">
    <source>
        <dbReference type="EMBL" id="ABC33328.1"/>
    </source>
</evidence>
<dbReference type="InterPro" id="IPR003661">
    <property type="entry name" value="HisK_dim/P_dom"/>
</dbReference>
<evidence type="ECO:0000259" key="9">
    <source>
        <dbReference type="PROSITE" id="PS50110"/>
    </source>
</evidence>
<feature type="transmembrane region" description="Helical" evidence="7">
    <location>
        <begin position="173"/>
        <end position="198"/>
    </location>
</feature>
<dbReference type="Gene3D" id="1.10.287.130">
    <property type="match status" value="1"/>
</dbReference>
<dbReference type="GO" id="GO:0009927">
    <property type="term" value="F:histidine phosphotransfer kinase activity"/>
    <property type="evidence" value="ECO:0007669"/>
    <property type="project" value="TreeGrafter"/>
</dbReference>
<dbReference type="EC" id="2.7.13.3" evidence="2"/>
<dbReference type="Pfam" id="PF02518">
    <property type="entry name" value="HATPase_c"/>
    <property type="match status" value="1"/>
</dbReference>
<evidence type="ECO:0000256" key="3">
    <source>
        <dbReference type="ARBA" id="ARBA00022553"/>
    </source>
</evidence>
<dbReference type="PANTHER" id="PTHR43047">
    <property type="entry name" value="TWO-COMPONENT HISTIDINE PROTEIN KINASE"/>
    <property type="match status" value="1"/>
</dbReference>
<evidence type="ECO:0000256" key="2">
    <source>
        <dbReference type="ARBA" id="ARBA00012438"/>
    </source>
</evidence>
<dbReference type="CDD" id="cd00082">
    <property type="entry name" value="HisKA"/>
    <property type="match status" value="1"/>
</dbReference>
<dbReference type="PROSITE" id="PS50109">
    <property type="entry name" value="HIS_KIN"/>
    <property type="match status" value="1"/>
</dbReference>
<evidence type="ECO:0000256" key="7">
    <source>
        <dbReference type="SAM" id="Phobius"/>
    </source>
</evidence>
<reference evidence="10 11" key="1">
    <citation type="journal article" date="2005" name="Nucleic Acids Res.">
        <title>Genomic blueprint of Hahella chejuensis, a marine microbe producing an algicidal agent.</title>
        <authorList>
            <person name="Jeong H."/>
            <person name="Yim J.H."/>
            <person name="Lee C."/>
            <person name="Choi S.-H."/>
            <person name="Park Y.K."/>
            <person name="Yoon S.H."/>
            <person name="Hur C.-G."/>
            <person name="Kang H.-Y."/>
            <person name="Kim D."/>
            <person name="Lee H.H."/>
            <person name="Park K.H."/>
            <person name="Park S.-H."/>
            <person name="Park H.-S."/>
            <person name="Lee H.K."/>
            <person name="Oh T.K."/>
            <person name="Kim J.F."/>
        </authorList>
    </citation>
    <scope>NUCLEOTIDE SEQUENCE [LARGE SCALE GENOMIC DNA]</scope>
    <source>
        <strain evidence="10 11">KCTC 2396</strain>
    </source>
</reference>
<evidence type="ECO:0000256" key="5">
    <source>
        <dbReference type="ARBA" id="ARBA00022777"/>
    </source>
</evidence>
<name>Q2S7P6_HAHCH</name>
<feature type="modified residue" description="4-aspartylphosphate" evidence="6">
    <location>
        <position position="526"/>
    </location>
</feature>
<dbReference type="InterPro" id="IPR005467">
    <property type="entry name" value="His_kinase_dom"/>
</dbReference>
<dbReference type="PANTHER" id="PTHR43047:SF72">
    <property type="entry name" value="OSMOSENSING HISTIDINE PROTEIN KINASE SLN1"/>
    <property type="match status" value="1"/>
</dbReference>
<evidence type="ECO:0000313" key="11">
    <source>
        <dbReference type="Proteomes" id="UP000000238"/>
    </source>
</evidence>
<keyword evidence="4" id="KW-0808">Transferase</keyword>
<dbReference type="PROSITE" id="PS50110">
    <property type="entry name" value="RESPONSE_REGULATORY"/>
    <property type="match status" value="1"/>
</dbReference>
<dbReference type="HOGENOM" id="CLU_455450_0_0_6"/>
<dbReference type="OrthoDB" id="9810730at2"/>
<evidence type="ECO:0000256" key="6">
    <source>
        <dbReference type="PROSITE-ProRule" id="PRU00169"/>
    </source>
</evidence>
<evidence type="ECO:0000256" key="4">
    <source>
        <dbReference type="ARBA" id="ARBA00022679"/>
    </source>
</evidence>
<dbReference type="eggNOG" id="COG2205">
    <property type="taxonomic scope" value="Bacteria"/>
</dbReference>
<keyword evidence="7" id="KW-0812">Transmembrane</keyword>
<dbReference type="InterPro" id="IPR004358">
    <property type="entry name" value="Sig_transdc_His_kin-like_C"/>
</dbReference>
<keyword evidence="3 6" id="KW-0597">Phosphoprotein</keyword>
<dbReference type="PRINTS" id="PR00344">
    <property type="entry name" value="BCTRLSENSOR"/>
</dbReference>
<dbReference type="KEGG" id="hch:HCH_06700"/>
<keyword evidence="5 10" id="KW-0418">Kinase</keyword>
<proteinExistence type="predicted"/>
<dbReference type="eggNOG" id="COG0784">
    <property type="taxonomic scope" value="Bacteria"/>
</dbReference>
<dbReference type="InterPro" id="IPR011006">
    <property type="entry name" value="CheY-like_superfamily"/>
</dbReference>
<dbReference type="Pfam" id="PF00072">
    <property type="entry name" value="Response_reg"/>
    <property type="match status" value="1"/>
</dbReference>
<dbReference type="Proteomes" id="UP000000238">
    <property type="component" value="Chromosome"/>
</dbReference>
<dbReference type="InterPro" id="IPR003594">
    <property type="entry name" value="HATPase_dom"/>
</dbReference>
<dbReference type="InterPro" id="IPR036890">
    <property type="entry name" value="HATPase_C_sf"/>
</dbReference>
<dbReference type="InterPro" id="IPR036097">
    <property type="entry name" value="HisK_dim/P_sf"/>
</dbReference>
<gene>
    <name evidence="10" type="ordered locus">HCH_06700</name>
</gene>
<dbReference type="Gene3D" id="3.30.565.10">
    <property type="entry name" value="Histidine kinase-like ATPase, C-terminal domain"/>
    <property type="match status" value="1"/>
</dbReference>
<dbReference type="GO" id="GO:0005886">
    <property type="term" value="C:plasma membrane"/>
    <property type="evidence" value="ECO:0007669"/>
    <property type="project" value="TreeGrafter"/>
</dbReference>
<dbReference type="SMART" id="SM00388">
    <property type="entry name" value="HisKA"/>
    <property type="match status" value="1"/>
</dbReference>